<dbReference type="Pfam" id="PF16640">
    <property type="entry name" value="Big_3_5"/>
    <property type="match status" value="2"/>
</dbReference>
<evidence type="ECO:0000259" key="13">
    <source>
        <dbReference type="Pfam" id="PF16640"/>
    </source>
</evidence>
<keyword evidence="5" id="KW-0378">Hydrolase</keyword>
<dbReference type="PRINTS" id="PR00730">
    <property type="entry name" value="THERMOLYSIN"/>
</dbReference>
<comment type="caution">
    <text evidence="14">The sequence shown here is derived from an EMBL/GenBank/DDBJ whole genome shotgun (WGS) entry which is preliminary data.</text>
</comment>
<accession>A0ABU5KAB8</accession>
<name>A0ABU5KAB8_9ACTN</name>
<dbReference type="Proteomes" id="UP001291999">
    <property type="component" value="Unassembled WGS sequence"/>
</dbReference>
<keyword evidence="2" id="KW-0645">Protease</keyword>
<feature type="signal peptide" evidence="8">
    <location>
        <begin position="1"/>
        <end position="29"/>
    </location>
</feature>
<dbReference type="SUPFAM" id="SSF52025">
    <property type="entry name" value="PA domain"/>
    <property type="match status" value="1"/>
</dbReference>
<evidence type="ECO:0000259" key="9">
    <source>
        <dbReference type="Pfam" id="PF01447"/>
    </source>
</evidence>
<protein>
    <submittedName>
        <fullName evidence="14">M4 family metallopeptidase</fullName>
    </submittedName>
</protein>
<dbReference type="Gene3D" id="3.10.450.490">
    <property type="match status" value="1"/>
</dbReference>
<proteinExistence type="inferred from homology"/>
<evidence type="ECO:0000313" key="15">
    <source>
        <dbReference type="Proteomes" id="UP001291999"/>
    </source>
</evidence>
<evidence type="ECO:0000256" key="4">
    <source>
        <dbReference type="ARBA" id="ARBA00022729"/>
    </source>
</evidence>
<evidence type="ECO:0000256" key="1">
    <source>
        <dbReference type="ARBA" id="ARBA00009388"/>
    </source>
</evidence>
<evidence type="ECO:0000259" key="10">
    <source>
        <dbReference type="Pfam" id="PF02225"/>
    </source>
</evidence>
<evidence type="ECO:0000256" key="2">
    <source>
        <dbReference type="ARBA" id="ARBA00022670"/>
    </source>
</evidence>
<dbReference type="InterPro" id="IPR001570">
    <property type="entry name" value="Peptidase_M4_C_domain"/>
</dbReference>
<feature type="domain" description="Peptidase M4 C-terminal" evidence="11">
    <location>
        <begin position="563"/>
        <end position="689"/>
    </location>
</feature>
<dbReference type="Pfam" id="PF02225">
    <property type="entry name" value="PA"/>
    <property type="match status" value="1"/>
</dbReference>
<dbReference type="Gene3D" id="1.10.390.10">
    <property type="entry name" value="Neutral Protease Domain 2"/>
    <property type="match status" value="2"/>
</dbReference>
<gene>
    <name evidence="14" type="ORF">SFC79_08520</name>
</gene>
<dbReference type="InterPro" id="IPR027268">
    <property type="entry name" value="Peptidase_M4/M1_CTD_sf"/>
</dbReference>
<dbReference type="InterPro" id="IPR032109">
    <property type="entry name" value="Big_3_5"/>
</dbReference>
<feature type="domain" description="Peptidase M4" evidence="9">
    <location>
        <begin position="301"/>
        <end position="368"/>
    </location>
</feature>
<dbReference type="Pfam" id="PF01447">
    <property type="entry name" value="Peptidase_M4"/>
    <property type="match status" value="1"/>
</dbReference>
<comment type="similarity">
    <text evidence="1">Belongs to the peptidase M4 family.</text>
</comment>
<keyword evidence="15" id="KW-1185">Reference proteome</keyword>
<dbReference type="Pfam" id="PF07504">
    <property type="entry name" value="FTP"/>
    <property type="match status" value="1"/>
</dbReference>
<feature type="domain" description="Bacterial Ig-like" evidence="13">
    <location>
        <begin position="1061"/>
        <end position="1143"/>
    </location>
</feature>
<dbReference type="SUPFAM" id="SSF55486">
    <property type="entry name" value="Metalloproteases ('zincins'), catalytic domain"/>
    <property type="match status" value="1"/>
</dbReference>
<dbReference type="PANTHER" id="PTHR33794">
    <property type="entry name" value="BACILLOLYSIN"/>
    <property type="match status" value="1"/>
</dbReference>
<feature type="domain" description="PA" evidence="10">
    <location>
        <begin position="475"/>
        <end position="535"/>
    </location>
</feature>
<dbReference type="PANTHER" id="PTHR33794:SF1">
    <property type="entry name" value="BACILLOLYSIN"/>
    <property type="match status" value="1"/>
</dbReference>
<dbReference type="RefSeq" id="WP_322424020.1">
    <property type="nucleotide sequence ID" value="NZ_JAXQPW010000002.1"/>
</dbReference>
<dbReference type="InterPro" id="IPR013856">
    <property type="entry name" value="Peptidase_M4_domain"/>
</dbReference>
<keyword evidence="6" id="KW-0862">Zinc</keyword>
<feature type="chain" id="PRO_5045608797" evidence="8">
    <location>
        <begin position="30"/>
        <end position="1144"/>
    </location>
</feature>
<evidence type="ECO:0000256" key="5">
    <source>
        <dbReference type="ARBA" id="ARBA00022801"/>
    </source>
</evidence>
<dbReference type="InterPro" id="IPR046450">
    <property type="entry name" value="PA_dom_sf"/>
</dbReference>
<dbReference type="EMBL" id="JAXQPW010000002">
    <property type="protein sequence ID" value="MDZ5661804.1"/>
    <property type="molecule type" value="Genomic_DNA"/>
</dbReference>
<dbReference type="InterPro" id="IPR011096">
    <property type="entry name" value="FTP_domain"/>
</dbReference>
<keyword evidence="4 8" id="KW-0732">Signal</keyword>
<dbReference type="InterPro" id="IPR013783">
    <property type="entry name" value="Ig-like_fold"/>
</dbReference>
<dbReference type="Pfam" id="PF02868">
    <property type="entry name" value="Peptidase_M4_C"/>
    <property type="match status" value="1"/>
</dbReference>
<dbReference type="Gene3D" id="2.60.40.10">
    <property type="entry name" value="Immunoglobulins"/>
    <property type="match status" value="2"/>
</dbReference>
<dbReference type="InterPro" id="IPR003137">
    <property type="entry name" value="PA_domain"/>
</dbReference>
<sequence length="1144" mass="118782">MKLLNRGLALAVVGAGLAALPTLGAQATAAPGAAPSLLSQLRDQAEGSVAISREAATGKAGFVRSNGDLLPGTAATDATSAAAKADTYLDEYATVLGARSDELEQVRVESGPLGWTVTYTQTYQGVPVFGSGLKANLDKQGDLTSVTGFAAPGLSLSTTPRRSRDEAAKAAVAIVEAAPPMSDADTAVDTSGLRADGAELVVYRKGSVRGEDGEAVLAWQVDVSNVTEDSGTVREVLLLDSTSLKPVNRYSRLHEARDRRLLTVTDDGDTPDDVSDDTLAPVWREGQPLPGSLTQDQQNMVASAGEIYNLYKNMFGRDSFDGEGGTMYMVHNRADRCPNASWNGQYTSFCPGVYDDDTVGHEWSHAYTDYTSGLIYQWQSGALNESMSDVFGETQDILNGREDTGEGDLGVKRTAGLCSRYTRGEIGATINAPASVAGECEWAVPFQHGLVFDKAGVTADVVAGVDPIEVDAANKPIGTASDGCSDLTNAAAVKGKWVYVDRGACILNDKVQNAVDAGATGIVVGNITNGSPAAAGGDFPIYGLMVDAVAAGKIKSVGAVTMTVKDIDAAAKDDNARWVLSEKSSAFGGAIRDMWTPTCYGDPGKVSDAEYKCSTEDGGGVHSNSGVPNHAYALAVDGGTYNGQTMAGMGFDKASNIWWRTQSAYLTPTSDFTDLADGLEASCVDLTGKPINKVSLADNDVQPAAPITAADCAELAKVITATELRAEPVQCDFQPLLDPTAPSLCGDGFVNEVSWSEDFEDGLAGWTASNEVVFEGGIHEPWQSTTVENHPGKVAFGPAPDEGACTNGAGDFSSRDSIASPVIEVGDVLNPKLAFDHSVSTELGYDGGNLKVSVNGGSFAAVPAEAYLYNPPTTLTTAAGGNTNPLAGEDAFTGTDGGTLESGWGTSVADLTALGLESGDTLQMRFDIGRDGCSGVIGWSVDNVKLIDCKLPTKLVAVRKPEPTTYGTASSVDVTVSRDGSVGSAPTGQVKVTDAKGQVLGSADLDANGKATVALPADLPVGANKLTATYSGSRTQGKSSATFTATVLAATKADSKTKVKVKPAKPEAGDKVTFKVTVKADVAVKGKVVIKVDGKKAKVELKKGKAGWTLKKGLKAGKHTVKVTYLGSDTVARSKDTLTFRVTR</sequence>
<dbReference type="Gene3D" id="3.10.170.10">
    <property type="match status" value="1"/>
</dbReference>
<evidence type="ECO:0000313" key="14">
    <source>
        <dbReference type="EMBL" id="MDZ5661804.1"/>
    </source>
</evidence>
<dbReference type="InterPro" id="IPR050728">
    <property type="entry name" value="Zinc_Metalloprotease_M4"/>
</dbReference>
<keyword evidence="3" id="KW-0479">Metal-binding</keyword>
<evidence type="ECO:0000256" key="3">
    <source>
        <dbReference type="ARBA" id="ARBA00022723"/>
    </source>
</evidence>
<organism evidence="14 15">
    <name type="scientific">Nocardioides renjunii</name>
    <dbReference type="NCBI Taxonomy" id="3095075"/>
    <lineage>
        <taxon>Bacteria</taxon>
        <taxon>Bacillati</taxon>
        <taxon>Actinomycetota</taxon>
        <taxon>Actinomycetes</taxon>
        <taxon>Propionibacteriales</taxon>
        <taxon>Nocardioidaceae</taxon>
        <taxon>Nocardioides</taxon>
    </lineage>
</organism>
<evidence type="ECO:0000256" key="8">
    <source>
        <dbReference type="SAM" id="SignalP"/>
    </source>
</evidence>
<feature type="domain" description="FTP" evidence="12">
    <location>
        <begin position="102"/>
        <end position="148"/>
    </location>
</feature>
<evidence type="ECO:0000259" key="12">
    <source>
        <dbReference type="Pfam" id="PF07504"/>
    </source>
</evidence>
<evidence type="ECO:0000259" key="11">
    <source>
        <dbReference type="Pfam" id="PF02868"/>
    </source>
</evidence>
<evidence type="ECO:0000256" key="7">
    <source>
        <dbReference type="ARBA" id="ARBA00023049"/>
    </source>
</evidence>
<reference evidence="14 15" key="1">
    <citation type="submission" date="2023-11" db="EMBL/GenBank/DDBJ databases">
        <title>Novel species in genus Nocardioides.</title>
        <authorList>
            <person name="Zhou H."/>
        </authorList>
    </citation>
    <scope>NUCLEOTIDE SEQUENCE [LARGE SCALE GENOMIC DNA]</scope>
    <source>
        <strain evidence="14 15">S-58</strain>
    </source>
</reference>
<dbReference type="InterPro" id="IPR023612">
    <property type="entry name" value="Peptidase_M4"/>
</dbReference>
<evidence type="ECO:0000256" key="6">
    <source>
        <dbReference type="ARBA" id="ARBA00022833"/>
    </source>
</evidence>
<feature type="domain" description="Bacterial Ig-like" evidence="13">
    <location>
        <begin position="960"/>
        <end position="1047"/>
    </location>
</feature>
<keyword evidence="7" id="KW-0482">Metalloprotease</keyword>